<name>A0ABS9IMF8_9FLAO</name>
<keyword evidence="1" id="KW-0812">Transmembrane</keyword>
<keyword evidence="1" id="KW-0472">Membrane</keyword>
<dbReference type="Proteomes" id="UP001200022">
    <property type="component" value="Unassembled WGS sequence"/>
</dbReference>
<keyword evidence="1" id="KW-1133">Transmembrane helix</keyword>
<comment type="caution">
    <text evidence="2">The sequence shown here is derived from an EMBL/GenBank/DDBJ whole genome shotgun (WGS) entry which is preliminary data.</text>
</comment>
<evidence type="ECO:0000313" key="3">
    <source>
        <dbReference type="Proteomes" id="UP001200022"/>
    </source>
</evidence>
<reference evidence="2 3" key="1">
    <citation type="submission" date="2022-01" db="EMBL/GenBank/DDBJ databases">
        <title>Draft genome sequence of Sabulilitoribacter multivorans KCTC 32326.</title>
        <authorList>
            <person name="Oh J.-S."/>
        </authorList>
    </citation>
    <scope>NUCLEOTIDE SEQUENCE [LARGE SCALE GENOMIC DNA]</scope>
    <source>
        <strain evidence="2 3">M-M16</strain>
    </source>
</reference>
<accession>A0ABS9IMF8</accession>
<dbReference type="EMBL" id="JAKKDV010000008">
    <property type="protein sequence ID" value="MCF7561797.1"/>
    <property type="molecule type" value="Genomic_DNA"/>
</dbReference>
<dbReference type="RefSeq" id="WP_237232528.1">
    <property type="nucleotide sequence ID" value="NZ_JAKKDV010000008.1"/>
</dbReference>
<gene>
    <name evidence="2" type="ORF">L3X39_14215</name>
</gene>
<keyword evidence="3" id="KW-1185">Reference proteome</keyword>
<protein>
    <submittedName>
        <fullName evidence="2">DUF6090 family protein</fullName>
    </submittedName>
</protein>
<proteinExistence type="predicted"/>
<dbReference type="Pfam" id="PF19578">
    <property type="entry name" value="DUF6090"/>
    <property type="match status" value="1"/>
</dbReference>
<organism evidence="2 3">
    <name type="scientific">Flaviramulus multivorans</name>
    <dbReference type="NCBI Taxonomy" id="1304750"/>
    <lineage>
        <taxon>Bacteria</taxon>
        <taxon>Pseudomonadati</taxon>
        <taxon>Bacteroidota</taxon>
        <taxon>Flavobacteriia</taxon>
        <taxon>Flavobacteriales</taxon>
        <taxon>Flavobacteriaceae</taxon>
        <taxon>Flaviramulus</taxon>
    </lineage>
</organism>
<dbReference type="InterPro" id="IPR045749">
    <property type="entry name" value="DUF6090"/>
</dbReference>
<feature type="transmembrane region" description="Helical" evidence="1">
    <location>
        <begin position="21"/>
        <end position="41"/>
    </location>
</feature>
<sequence>MMIKFFRNIRKDFLSEGKTSKYFKYAIGEIILVVVGILIALQVNNWNEIRKDRVKEKEILNEIHSDFKNNLEEFYPVKQNQINTFNSGNIVFRNISKLHIVTSRDSVFKHVTNMFGGYPYHPSNGVIESLISSGEVNLIRNDTLRRLLVSWKDVLNDYSEEVVFDRNLWTNMIEPYVIKNGDFLNLASDKNKRLLLDTVFINMLVRKQFFQRNIVRAISGENGLEKHLKEIVRLSEVK</sequence>
<evidence type="ECO:0000256" key="1">
    <source>
        <dbReference type="SAM" id="Phobius"/>
    </source>
</evidence>
<evidence type="ECO:0000313" key="2">
    <source>
        <dbReference type="EMBL" id="MCF7561797.1"/>
    </source>
</evidence>